<keyword evidence="6 7" id="KW-0342">GTP-binding</keyword>
<keyword evidence="1 7" id="KW-0436">Ligase</keyword>
<comment type="similarity">
    <text evidence="7">Belongs to the adenylosuccinate synthetase family.</text>
</comment>
<accession>A0A0J9V3A4</accession>
<dbReference type="PANTHER" id="PTHR11846:SF0">
    <property type="entry name" value="ADENYLOSUCCINATE SYNTHETASE"/>
    <property type="match status" value="1"/>
</dbReference>
<dbReference type="GO" id="GO:0046040">
    <property type="term" value="P:IMP metabolic process"/>
    <property type="evidence" value="ECO:0007669"/>
    <property type="project" value="TreeGrafter"/>
</dbReference>
<feature type="binding site" evidence="7">
    <location>
        <position position="6"/>
    </location>
    <ligand>
        <name>IMP</name>
        <dbReference type="ChEBI" id="CHEBI:58053"/>
        <note>ligand shared between dimeric partners</note>
    </ligand>
</feature>
<dbReference type="Proteomes" id="UP000009097">
    <property type="component" value="Unassembled WGS sequence"/>
</dbReference>
<dbReference type="AlphaFoldDB" id="A0A0J9V3A4"/>
<comment type="cofactor">
    <cofactor evidence="7">
        <name>Mg(2+)</name>
        <dbReference type="ChEBI" id="CHEBI:18420"/>
    </cofactor>
    <text evidence="7">Binds 1 Mg(2+) ion per subunit.</text>
</comment>
<dbReference type="KEGG" id="fox:FOXG_07942"/>
<keyword evidence="5 7" id="KW-0460">Magnesium</keyword>
<comment type="function">
    <text evidence="7">Plays an important role in the de novo pathway and in the salvage pathway of purine nucleotide biosynthesis. Catalyzes the first commited step in the biosynthesis of AMP from IMP.</text>
</comment>
<evidence type="ECO:0000256" key="7">
    <source>
        <dbReference type="HAMAP-Rule" id="MF_03125"/>
    </source>
</evidence>
<evidence type="ECO:0000256" key="3">
    <source>
        <dbReference type="ARBA" id="ARBA00022741"/>
    </source>
</evidence>
<evidence type="ECO:0000256" key="2">
    <source>
        <dbReference type="ARBA" id="ARBA00022723"/>
    </source>
</evidence>
<feature type="binding site" evidence="7">
    <location>
        <position position="87"/>
    </location>
    <ligand>
        <name>IMP</name>
        <dbReference type="ChEBI" id="CHEBI:58053"/>
    </ligand>
</feature>
<evidence type="ECO:0000313" key="8">
    <source>
        <dbReference type="EMBL" id="KNB05770.1"/>
    </source>
</evidence>
<dbReference type="RefSeq" id="XP_018243815.1">
    <property type="nucleotide sequence ID" value="XM_018386635.1"/>
</dbReference>
<dbReference type="GO" id="GO:0004019">
    <property type="term" value="F:adenylosuccinate synthase activity"/>
    <property type="evidence" value="ECO:0007669"/>
    <property type="project" value="UniProtKB-UniRule"/>
</dbReference>
<dbReference type="SMART" id="SM00788">
    <property type="entry name" value="Adenylsucc_synt"/>
    <property type="match status" value="1"/>
</dbReference>
<comment type="caution">
    <text evidence="7">Lacks conserved residue(s) required for the propagation of feature annotation.</text>
</comment>
<dbReference type="HAMAP" id="MF_00011">
    <property type="entry name" value="Adenylosucc_synth"/>
    <property type="match status" value="1"/>
</dbReference>
<comment type="pathway">
    <text evidence="7">Purine metabolism; AMP biosynthesis via de novo pathway; AMP from IMP: step 1/2.</text>
</comment>
<comment type="catalytic activity">
    <reaction evidence="7">
        <text>IMP + L-aspartate + GTP = N(6)-(1,2-dicarboxyethyl)-AMP + GDP + phosphate + 2 H(+)</text>
        <dbReference type="Rhea" id="RHEA:15753"/>
        <dbReference type="ChEBI" id="CHEBI:15378"/>
        <dbReference type="ChEBI" id="CHEBI:29991"/>
        <dbReference type="ChEBI" id="CHEBI:37565"/>
        <dbReference type="ChEBI" id="CHEBI:43474"/>
        <dbReference type="ChEBI" id="CHEBI:57567"/>
        <dbReference type="ChEBI" id="CHEBI:58053"/>
        <dbReference type="ChEBI" id="CHEBI:58189"/>
        <dbReference type="EC" id="6.3.4.4"/>
    </reaction>
</comment>
<keyword evidence="4 7" id="KW-0658">Purine biosynthesis</keyword>
<name>A0A0J9V3A4_FUSO4</name>
<dbReference type="GO" id="GO:0044208">
    <property type="term" value="P:'de novo' AMP biosynthetic process"/>
    <property type="evidence" value="ECO:0007669"/>
    <property type="project" value="UniProtKB-UniRule"/>
</dbReference>
<keyword evidence="3 7" id="KW-0547">Nucleotide-binding</keyword>
<dbReference type="GeneID" id="28949597"/>
<dbReference type="SUPFAM" id="SSF52540">
    <property type="entry name" value="P-loop containing nucleoside triphosphate hydrolases"/>
    <property type="match status" value="1"/>
</dbReference>
<dbReference type="OrthoDB" id="10265645at2759"/>
<protein>
    <recommendedName>
        <fullName evidence="7">Adenylosuccinate synthetase</fullName>
        <shortName evidence="7">AMPSase</shortName>
        <shortName evidence="7">AdSS</shortName>
        <ecNumber evidence="7">6.3.4.4</ecNumber>
    </recommendedName>
    <alternativeName>
        <fullName evidence="7">IMP--aspartate ligase</fullName>
    </alternativeName>
</protein>
<keyword evidence="2 7" id="KW-0479">Metal-binding</keyword>
<dbReference type="InterPro" id="IPR042111">
    <property type="entry name" value="Adenylosuccinate_synth_dom3"/>
</dbReference>
<evidence type="ECO:0000256" key="5">
    <source>
        <dbReference type="ARBA" id="ARBA00022842"/>
    </source>
</evidence>
<dbReference type="EC" id="6.3.4.4" evidence="7"/>
<dbReference type="Gene3D" id="3.40.440.10">
    <property type="entry name" value="Adenylosuccinate Synthetase, subunit A, domain 1"/>
    <property type="match status" value="1"/>
</dbReference>
<dbReference type="VEuPathDB" id="FungiDB:FOXG_07942"/>
<dbReference type="EMBL" id="DS231703">
    <property type="protein sequence ID" value="KNB05770.1"/>
    <property type="molecule type" value="Genomic_DNA"/>
</dbReference>
<gene>
    <name evidence="8" type="ORF">FOXG_07942</name>
</gene>
<dbReference type="InterPro" id="IPR027417">
    <property type="entry name" value="P-loop_NTPase"/>
</dbReference>
<dbReference type="InterPro" id="IPR042109">
    <property type="entry name" value="Adenylosuccinate_synth_dom1"/>
</dbReference>
<dbReference type="GO" id="GO:0000287">
    <property type="term" value="F:magnesium ion binding"/>
    <property type="evidence" value="ECO:0007669"/>
    <property type="project" value="UniProtKB-UniRule"/>
</dbReference>
<keyword evidence="7" id="KW-0963">Cytoplasm</keyword>
<evidence type="ECO:0000313" key="9">
    <source>
        <dbReference type="Proteomes" id="UP000009097"/>
    </source>
</evidence>
<organism evidence="8 9">
    <name type="scientific">Fusarium oxysporum f. sp. lycopersici (strain 4287 / CBS 123668 / FGSC 9935 / NRRL 34936)</name>
    <name type="common">Fusarium vascular wilt of tomato</name>
    <dbReference type="NCBI Taxonomy" id="426428"/>
    <lineage>
        <taxon>Eukaryota</taxon>
        <taxon>Fungi</taxon>
        <taxon>Dikarya</taxon>
        <taxon>Ascomycota</taxon>
        <taxon>Pezizomycotina</taxon>
        <taxon>Sordariomycetes</taxon>
        <taxon>Hypocreomycetidae</taxon>
        <taxon>Hypocreales</taxon>
        <taxon>Nectriaceae</taxon>
        <taxon>Fusarium</taxon>
        <taxon>Fusarium oxysporum species complex</taxon>
    </lineage>
</organism>
<evidence type="ECO:0000256" key="6">
    <source>
        <dbReference type="ARBA" id="ARBA00023134"/>
    </source>
</evidence>
<reference evidence="8" key="1">
    <citation type="submission" date="2007-04" db="EMBL/GenBank/DDBJ databases">
        <authorList>
            <consortium name="The Broad Institute Genome Sequencing Platform"/>
            <person name="Birren B."/>
            <person name="Lander E."/>
            <person name="Galagan J."/>
            <person name="Nusbaum C."/>
            <person name="Devon K."/>
            <person name="Ma L.-J."/>
            <person name="Jaffe D."/>
            <person name="Butler J."/>
            <person name="Alvarez P."/>
            <person name="Gnerre S."/>
            <person name="Grabherr M."/>
            <person name="Kleber M."/>
            <person name="Mauceli E."/>
            <person name="Brockman W."/>
            <person name="MacCallum I.A."/>
            <person name="Young S."/>
            <person name="LaButti K."/>
            <person name="DeCaprio D."/>
            <person name="Crawford M."/>
            <person name="Koehrsen M."/>
            <person name="Engels R."/>
            <person name="Montgomery P."/>
            <person name="Pearson M."/>
            <person name="Howarth C."/>
            <person name="Larson L."/>
            <person name="White J."/>
            <person name="O'Leary S."/>
            <person name="Kodira C."/>
            <person name="Zeng Q."/>
            <person name="Yandava C."/>
            <person name="Alvarado L."/>
            <person name="Kistler C."/>
            <person name="Shim W.-B."/>
            <person name="Kang S."/>
            <person name="Woloshuk C."/>
        </authorList>
    </citation>
    <scope>NUCLEOTIDE SEQUENCE</scope>
    <source>
        <strain evidence="8">4287</strain>
    </source>
</reference>
<comment type="subunit">
    <text evidence="7">Homodimer.</text>
</comment>
<evidence type="ECO:0000256" key="4">
    <source>
        <dbReference type="ARBA" id="ARBA00022755"/>
    </source>
</evidence>
<proteinExistence type="inferred from homology"/>
<comment type="subcellular location">
    <subcellularLocation>
        <location evidence="7">Cytoplasm</location>
    </subcellularLocation>
</comment>
<dbReference type="Gene3D" id="3.90.170.10">
    <property type="entry name" value="Adenylosuccinate Synthetase, subunit A, domain 3"/>
    <property type="match status" value="1"/>
</dbReference>
<dbReference type="GO" id="GO:0005737">
    <property type="term" value="C:cytoplasm"/>
    <property type="evidence" value="ECO:0007669"/>
    <property type="project" value="UniProtKB-SubCell"/>
</dbReference>
<dbReference type="GO" id="GO:0005525">
    <property type="term" value="F:GTP binding"/>
    <property type="evidence" value="ECO:0007669"/>
    <property type="project" value="UniProtKB-UniRule"/>
</dbReference>
<dbReference type="PANTHER" id="PTHR11846">
    <property type="entry name" value="ADENYLOSUCCINATE SYNTHETASE"/>
    <property type="match status" value="1"/>
</dbReference>
<feature type="binding site" evidence="7">
    <location>
        <position position="102"/>
    </location>
    <ligand>
        <name>IMP</name>
        <dbReference type="ChEBI" id="CHEBI:58053"/>
    </ligand>
</feature>
<reference evidence="8" key="2">
    <citation type="journal article" date="2010" name="Nature">
        <title>Comparative genomics reveals mobile pathogenicity chromosomes in Fusarium.</title>
        <authorList>
            <person name="Ma L.J."/>
            <person name="van der Does H.C."/>
            <person name="Borkovich K.A."/>
            <person name="Coleman J.J."/>
            <person name="Daboussi M.J."/>
            <person name="Di Pietro A."/>
            <person name="Dufresne M."/>
            <person name="Freitag M."/>
            <person name="Grabherr M."/>
            <person name="Henrissat B."/>
            <person name="Houterman P.M."/>
            <person name="Kang S."/>
            <person name="Shim W.B."/>
            <person name="Woloshuk C."/>
            <person name="Xie X."/>
            <person name="Xu J.R."/>
            <person name="Antoniw J."/>
            <person name="Baker S.E."/>
            <person name="Bluhm B.H."/>
            <person name="Breakspear A."/>
            <person name="Brown D.W."/>
            <person name="Butchko R.A."/>
            <person name="Chapman S."/>
            <person name="Coulson R."/>
            <person name="Coutinho P.M."/>
            <person name="Danchin E.G."/>
            <person name="Diener A."/>
            <person name="Gale L.R."/>
            <person name="Gardiner D.M."/>
            <person name="Goff S."/>
            <person name="Hammond-Kosack K.E."/>
            <person name="Hilburn K."/>
            <person name="Hua-Van A."/>
            <person name="Jonkers W."/>
            <person name="Kazan K."/>
            <person name="Kodira C.D."/>
            <person name="Koehrsen M."/>
            <person name="Kumar L."/>
            <person name="Lee Y.H."/>
            <person name="Li L."/>
            <person name="Manners J.M."/>
            <person name="Miranda-Saavedra D."/>
            <person name="Mukherjee M."/>
            <person name="Park G."/>
            <person name="Park J."/>
            <person name="Park S.Y."/>
            <person name="Proctor R.H."/>
            <person name="Regev A."/>
            <person name="Ruiz-Roldan M.C."/>
            <person name="Sain D."/>
            <person name="Sakthikumar S."/>
            <person name="Sykes S."/>
            <person name="Schwartz D.C."/>
            <person name="Turgeon B.G."/>
            <person name="Wapinski I."/>
            <person name="Yoder O."/>
            <person name="Young S."/>
            <person name="Zeng Q."/>
            <person name="Zhou S."/>
            <person name="Galagan J."/>
            <person name="Cuomo C.A."/>
            <person name="Kistler H.C."/>
            <person name="Rep M."/>
        </authorList>
    </citation>
    <scope>NUCLEOTIDE SEQUENCE [LARGE SCALE GENOMIC DNA]</scope>
    <source>
        <strain evidence="8">4287</strain>
    </source>
</reference>
<dbReference type="Pfam" id="PF00709">
    <property type="entry name" value="Adenylsucc_synt"/>
    <property type="match status" value="1"/>
</dbReference>
<dbReference type="InterPro" id="IPR001114">
    <property type="entry name" value="Adenylosuccinate_synthetase"/>
</dbReference>
<dbReference type="UniPathway" id="UPA00075">
    <property type="reaction ID" value="UER00335"/>
</dbReference>
<sequence length="246" mass="27152">MKSLQKSRGPEGRLVDVSSPEVFEKKLRRLQSGYRNALETFSSTKLRRNLPGSTSIVQNWKIRYAVDGVSFMQSVQERKNIIVEGANALMLDVNCSSYPLITSSNPTLVSIISGLALSPKNIIETIGIVKACTARVGQGAFKTEDTGDIGTKLQKMAGKGNSNRQKTQITSINYCNFLNLTKLVALDTFETIKVAVAYKFDGVELEHYPADLDMLARAEVVYHELPGWQKPTTGANTFYGLPKQAR</sequence>
<evidence type="ECO:0000256" key="1">
    <source>
        <dbReference type="ARBA" id="ARBA00022598"/>
    </source>
</evidence>